<sequence length="204" mass="22650">MNLQKCKNGHFYDGDMYSSCPHCAGQGAEPNKTVALVMTEDDSEGATIAIGADGKPVNESPGGHMIVEDDNQTMGIFMDQRVENESKEPVVGWLVCTGGRFFGQDFKIKSGRNFIGRGRNMDICLEGELSVSRERHAAVIYEPRQNIFLVQPGESKELFYLDDEVVLSAKEIRKNSVLQVGDVTLMFVPCCDDVFQWEGSKNNK</sequence>
<comment type="caution">
    <text evidence="2">The sequence shown here is derived from an EMBL/GenBank/DDBJ whole genome shotgun (WGS) entry which is preliminary data.</text>
</comment>
<evidence type="ECO:0000313" key="2">
    <source>
        <dbReference type="EMBL" id="PXX48926.1"/>
    </source>
</evidence>
<dbReference type="GeneID" id="86063934"/>
<dbReference type="PROSITE" id="PS50006">
    <property type="entry name" value="FHA_DOMAIN"/>
    <property type="match status" value="1"/>
</dbReference>
<dbReference type="InterPro" id="IPR008984">
    <property type="entry name" value="SMAD_FHA_dom_sf"/>
</dbReference>
<evidence type="ECO:0000313" key="3">
    <source>
        <dbReference type="Proteomes" id="UP000248057"/>
    </source>
</evidence>
<protein>
    <recommendedName>
        <fullName evidence="1">FHA domain-containing protein</fullName>
    </recommendedName>
</protein>
<proteinExistence type="predicted"/>
<gene>
    <name evidence="2" type="ORF">DFR60_11599</name>
</gene>
<dbReference type="CDD" id="cd00060">
    <property type="entry name" value="FHA"/>
    <property type="match status" value="1"/>
</dbReference>
<dbReference type="AlphaFoldDB" id="A0A2V3XX36"/>
<dbReference type="InterPro" id="IPR000253">
    <property type="entry name" value="FHA_dom"/>
</dbReference>
<keyword evidence="3" id="KW-1185">Reference proteome</keyword>
<dbReference type="Proteomes" id="UP000248057">
    <property type="component" value="Unassembled WGS sequence"/>
</dbReference>
<reference evidence="2 3" key="1">
    <citation type="submission" date="2018-05" db="EMBL/GenBank/DDBJ databases">
        <title>Genomic Encyclopedia of Type Strains, Phase IV (KMG-IV): sequencing the most valuable type-strain genomes for metagenomic binning, comparative biology and taxonomic classification.</title>
        <authorList>
            <person name="Goeker M."/>
        </authorList>
    </citation>
    <scope>NUCLEOTIDE SEQUENCE [LARGE SCALE GENOMIC DNA]</scope>
    <source>
        <strain evidence="2 3">DSM 24995</strain>
    </source>
</reference>
<name>A0A2V3XX36_9FIRM</name>
<dbReference type="RefSeq" id="WP_110325073.1">
    <property type="nucleotide sequence ID" value="NZ_QJKD01000015.1"/>
</dbReference>
<feature type="domain" description="FHA" evidence="1">
    <location>
        <begin position="113"/>
        <end position="166"/>
    </location>
</feature>
<dbReference type="Gene3D" id="2.60.200.20">
    <property type="match status" value="1"/>
</dbReference>
<evidence type="ECO:0000259" key="1">
    <source>
        <dbReference type="PROSITE" id="PS50006"/>
    </source>
</evidence>
<dbReference type="EMBL" id="QJKD01000015">
    <property type="protein sequence ID" value="PXX48926.1"/>
    <property type="molecule type" value="Genomic_DNA"/>
</dbReference>
<organism evidence="2 3">
    <name type="scientific">Hungatella effluvii</name>
    <dbReference type="NCBI Taxonomy" id="1096246"/>
    <lineage>
        <taxon>Bacteria</taxon>
        <taxon>Bacillati</taxon>
        <taxon>Bacillota</taxon>
        <taxon>Clostridia</taxon>
        <taxon>Lachnospirales</taxon>
        <taxon>Lachnospiraceae</taxon>
        <taxon>Hungatella</taxon>
    </lineage>
</organism>
<accession>A0A2V3XX36</accession>
<dbReference type="SUPFAM" id="SSF49879">
    <property type="entry name" value="SMAD/FHA domain"/>
    <property type="match status" value="1"/>
</dbReference>